<dbReference type="Proteomes" id="UP001596501">
    <property type="component" value="Unassembled WGS sequence"/>
</dbReference>
<dbReference type="SUPFAM" id="SSF54197">
    <property type="entry name" value="HIT-like"/>
    <property type="match status" value="1"/>
</dbReference>
<feature type="short sequence motif" description="Histidine triad motif" evidence="1">
    <location>
        <begin position="89"/>
        <end position="93"/>
    </location>
</feature>
<dbReference type="PIRSF" id="PIRSF000714">
    <property type="entry name" value="HIT"/>
    <property type="match status" value="1"/>
</dbReference>
<feature type="domain" description="HIT" evidence="2">
    <location>
        <begin position="2"/>
        <end position="104"/>
    </location>
</feature>
<evidence type="ECO:0000313" key="4">
    <source>
        <dbReference type="Proteomes" id="UP001596501"/>
    </source>
</evidence>
<organism evidence="3 4">
    <name type="scientific">Hydrogenophaga atypica</name>
    <dbReference type="NCBI Taxonomy" id="249409"/>
    <lineage>
        <taxon>Bacteria</taxon>
        <taxon>Pseudomonadati</taxon>
        <taxon>Pseudomonadota</taxon>
        <taxon>Betaproteobacteria</taxon>
        <taxon>Burkholderiales</taxon>
        <taxon>Comamonadaceae</taxon>
        <taxon>Hydrogenophaga</taxon>
    </lineage>
</organism>
<gene>
    <name evidence="3" type="ORF">ACFQPB_08705</name>
</gene>
<dbReference type="InterPro" id="IPR011146">
    <property type="entry name" value="HIT-like"/>
</dbReference>
<accession>A0ABW2QNN5</accession>
<dbReference type="InterPro" id="IPR026026">
    <property type="entry name" value="HIT_Hint"/>
</dbReference>
<dbReference type="EMBL" id="JBHTCA010000004">
    <property type="protein sequence ID" value="MFC7408938.1"/>
    <property type="molecule type" value="Genomic_DNA"/>
</dbReference>
<dbReference type="Gene3D" id="3.30.428.10">
    <property type="entry name" value="HIT-like"/>
    <property type="match status" value="1"/>
</dbReference>
<keyword evidence="3" id="KW-0808">Transferase</keyword>
<reference evidence="4" key="1">
    <citation type="journal article" date="2019" name="Int. J. Syst. Evol. Microbiol.">
        <title>The Global Catalogue of Microorganisms (GCM) 10K type strain sequencing project: providing services to taxonomists for standard genome sequencing and annotation.</title>
        <authorList>
            <consortium name="The Broad Institute Genomics Platform"/>
            <consortium name="The Broad Institute Genome Sequencing Center for Infectious Disease"/>
            <person name="Wu L."/>
            <person name="Ma J."/>
        </authorList>
    </citation>
    <scope>NUCLEOTIDE SEQUENCE [LARGE SCALE GENOMIC DNA]</scope>
    <source>
        <strain evidence="4">CGMCC 1.12371</strain>
    </source>
</reference>
<evidence type="ECO:0000259" key="2">
    <source>
        <dbReference type="PROSITE" id="PS51084"/>
    </source>
</evidence>
<sequence>MAHCVLCDTDGGLLIHRAPKWRLIRATDTPAYPAFYRVVWNAHVAELSDLSDAERHECMDVVTQVERLMRAHLAPTKINLAALGNVVPHLHWHLIARFEGDSHFPAPIWAPAQREPLPAALAVLSSKLPALDQALAANFY</sequence>
<dbReference type="GO" id="GO:0008168">
    <property type="term" value="F:methyltransferase activity"/>
    <property type="evidence" value="ECO:0007669"/>
    <property type="project" value="UniProtKB-KW"/>
</dbReference>
<keyword evidence="4" id="KW-1185">Reference proteome</keyword>
<dbReference type="EC" id="2.1.1.-" evidence="3"/>
<dbReference type="InterPro" id="IPR036265">
    <property type="entry name" value="HIT-like_sf"/>
</dbReference>
<keyword evidence="3" id="KW-0489">Methyltransferase</keyword>
<protein>
    <submittedName>
        <fullName evidence="3">HIT family protein</fullName>
        <ecNumber evidence="3">2.1.1.-</ecNumber>
    </submittedName>
</protein>
<dbReference type="PROSITE" id="PS51084">
    <property type="entry name" value="HIT_2"/>
    <property type="match status" value="1"/>
</dbReference>
<evidence type="ECO:0000313" key="3">
    <source>
        <dbReference type="EMBL" id="MFC7408938.1"/>
    </source>
</evidence>
<evidence type="ECO:0000256" key="1">
    <source>
        <dbReference type="PROSITE-ProRule" id="PRU00464"/>
    </source>
</evidence>
<dbReference type="RefSeq" id="WP_382221937.1">
    <property type="nucleotide sequence ID" value="NZ_JBHTCA010000004.1"/>
</dbReference>
<name>A0ABW2QNN5_9BURK</name>
<comment type="caution">
    <text evidence="3">The sequence shown here is derived from an EMBL/GenBank/DDBJ whole genome shotgun (WGS) entry which is preliminary data.</text>
</comment>
<proteinExistence type="predicted"/>
<dbReference type="GO" id="GO:0032259">
    <property type="term" value="P:methylation"/>
    <property type="evidence" value="ECO:0007669"/>
    <property type="project" value="UniProtKB-KW"/>
</dbReference>
<dbReference type="Pfam" id="PF01230">
    <property type="entry name" value="HIT"/>
    <property type="match status" value="1"/>
</dbReference>